<gene>
    <name evidence="2" type="ORF">BSL78_29286</name>
</gene>
<dbReference type="SMART" id="SM00454">
    <property type="entry name" value="SAM"/>
    <property type="match status" value="1"/>
</dbReference>
<dbReference type="Gene3D" id="1.10.150.50">
    <property type="entry name" value="Transcription Factor, Ets-1"/>
    <property type="match status" value="1"/>
</dbReference>
<dbReference type="OrthoDB" id="434324at2759"/>
<organism evidence="2 3">
    <name type="scientific">Stichopus japonicus</name>
    <name type="common">Sea cucumber</name>
    <dbReference type="NCBI Taxonomy" id="307972"/>
    <lineage>
        <taxon>Eukaryota</taxon>
        <taxon>Metazoa</taxon>
        <taxon>Echinodermata</taxon>
        <taxon>Eleutherozoa</taxon>
        <taxon>Echinozoa</taxon>
        <taxon>Holothuroidea</taxon>
        <taxon>Aspidochirotacea</taxon>
        <taxon>Aspidochirotida</taxon>
        <taxon>Stichopodidae</taxon>
        <taxon>Apostichopus</taxon>
    </lineage>
</organism>
<protein>
    <submittedName>
        <fullName evidence="2">Putative sterile alpha motif domain-containing protein 12 isoform X2</fullName>
    </submittedName>
</protein>
<evidence type="ECO:0000313" key="2">
    <source>
        <dbReference type="EMBL" id="PIK33894.1"/>
    </source>
</evidence>
<dbReference type="Proteomes" id="UP000230750">
    <property type="component" value="Unassembled WGS sequence"/>
</dbReference>
<dbReference type="InterPro" id="IPR052268">
    <property type="entry name" value="SAM_domain-containing_protein"/>
</dbReference>
<dbReference type="STRING" id="307972.A0A2G8JDS2"/>
<dbReference type="SUPFAM" id="SSF47769">
    <property type="entry name" value="SAM/Pointed domain"/>
    <property type="match status" value="1"/>
</dbReference>
<accession>A0A2G8JDS2</accession>
<dbReference type="GO" id="GO:0009898">
    <property type="term" value="C:cytoplasmic side of plasma membrane"/>
    <property type="evidence" value="ECO:0007669"/>
    <property type="project" value="TreeGrafter"/>
</dbReference>
<reference evidence="2 3" key="1">
    <citation type="journal article" date="2017" name="PLoS Biol.">
        <title>The sea cucumber genome provides insights into morphological evolution and visceral regeneration.</title>
        <authorList>
            <person name="Zhang X."/>
            <person name="Sun L."/>
            <person name="Yuan J."/>
            <person name="Sun Y."/>
            <person name="Gao Y."/>
            <person name="Zhang L."/>
            <person name="Li S."/>
            <person name="Dai H."/>
            <person name="Hamel J.F."/>
            <person name="Liu C."/>
            <person name="Yu Y."/>
            <person name="Liu S."/>
            <person name="Lin W."/>
            <person name="Guo K."/>
            <person name="Jin S."/>
            <person name="Xu P."/>
            <person name="Storey K.B."/>
            <person name="Huan P."/>
            <person name="Zhang T."/>
            <person name="Zhou Y."/>
            <person name="Zhang J."/>
            <person name="Lin C."/>
            <person name="Li X."/>
            <person name="Xing L."/>
            <person name="Huo D."/>
            <person name="Sun M."/>
            <person name="Wang L."/>
            <person name="Mercier A."/>
            <person name="Li F."/>
            <person name="Yang H."/>
            <person name="Xiang J."/>
        </authorList>
    </citation>
    <scope>NUCLEOTIDE SEQUENCE [LARGE SCALE GENOMIC DNA]</scope>
    <source>
        <strain evidence="2">Shaxun</strain>
        <tissue evidence="2">Muscle</tissue>
    </source>
</reference>
<dbReference type="PANTHER" id="PTHR20843:SF0">
    <property type="entry name" value="PROTEIN AVEUGLE"/>
    <property type="match status" value="1"/>
</dbReference>
<dbReference type="InterPro" id="IPR001660">
    <property type="entry name" value="SAM"/>
</dbReference>
<dbReference type="PROSITE" id="PS50105">
    <property type="entry name" value="SAM_DOMAIN"/>
    <property type="match status" value="1"/>
</dbReference>
<sequence>MKKRCVLTWNAHDVQHWLQRHHPSYYRLYGENFRENDITGKVLVQLTTLQLEQMGITNEKHRVDIFEKLMKLRLENDQKELTLLIKAKAPKAPKGP</sequence>
<dbReference type="EMBL" id="MRZV01002366">
    <property type="protein sequence ID" value="PIK33894.1"/>
    <property type="molecule type" value="Genomic_DNA"/>
</dbReference>
<dbReference type="AlphaFoldDB" id="A0A2G8JDS2"/>
<dbReference type="GO" id="GO:0007169">
    <property type="term" value="P:cell surface receptor protein tyrosine kinase signaling pathway"/>
    <property type="evidence" value="ECO:0007669"/>
    <property type="project" value="TreeGrafter"/>
</dbReference>
<evidence type="ECO:0000259" key="1">
    <source>
        <dbReference type="PROSITE" id="PS50105"/>
    </source>
</evidence>
<feature type="domain" description="SAM" evidence="1">
    <location>
        <begin position="9"/>
        <end position="75"/>
    </location>
</feature>
<dbReference type="InterPro" id="IPR013761">
    <property type="entry name" value="SAM/pointed_sf"/>
</dbReference>
<dbReference type="Pfam" id="PF07647">
    <property type="entry name" value="SAM_2"/>
    <property type="match status" value="1"/>
</dbReference>
<keyword evidence="3" id="KW-1185">Reference proteome</keyword>
<dbReference type="PANTHER" id="PTHR20843">
    <property type="entry name" value="STERILE ALPHA MOTIF DOMAIN CONTAINING PROTEIN 10"/>
    <property type="match status" value="1"/>
</dbReference>
<name>A0A2G8JDS2_STIJA</name>
<comment type="caution">
    <text evidence="2">The sequence shown here is derived from an EMBL/GenBank/DDBJ whole genome shotgun (WGS) entry which is preliminary data.</text>
</comment>
<evidence type="ECO:0000313" key="3">
    <source>
        <dbReference type="Proteomes" id="UP000230750"/>
    </source>
</evidence>
<proteinExistence type="predicted"/>